<organism evidence="2 3">
    <name type="scientific">Trifolium medium</name>
    <dbReference type="NCBI Taxonomy" id="97028"/>
    <lineage>
        <taxon>Eukaryota</taxon>
        <taxon>Viridiplantae</taxon>
        <taxon>Streptophyta</taxon>
        <taxon>Embryophyta</taxon>
        <taxon>Tracheophyta</taxon>
        <taxon>Spermatophyta</taxon>
        <taxon>Magnoliopsida</taxon>
        <taxon>eudicotyledons</taxon>
        <taxon>Gunneridae</taxon>
        <taxon>Pentapetalae</taxon>
        <taxon>rosids</taxon>
        <taxon>fabids</taxon>
        <taxon>Fabales</taxon>
        <taxon>Fabaceae</taxon>
        <taxon>Papilionoideae</taxon>
        <taxon>50 kb inversion clade</taxon>
        <taxon>NPAAA clade</taxon>
        <taxon>Hologalegina</taxon>
        <taxon>IRL clade</taxon>
        <taxon>Trifolieae</taxon>
        <taxon>Trifolium</taxon>
    </lineage>
</organism>
<protein>
    <submittedName>
        <fullName evidence="2">Gag-pol polyprotein related</fullName>
    </submittedName>
</protein>
<proteinExistence type="predicted"/>
<dbReference type="AlphaFoldDB" id="A0A392P4L7"/>
<evidence type="ECO:0000313" key="3">
    <source>
        <dbReference type="Proteomes" id="UP000265520"/>
    </source>
</evidence>
<sequence>MCRTSSSTSANKPTLKEGLKVMRKQVSQKESNAKSVKDEDDSEEDVESESAKHVNALTGICLSDAESCDEELSYEELAATYKDLFSRSTEVCKALEKRKKVNG</sequence>
<reference evidence="2 3" key="1">
    <citation type="journal article" date="2018" name="Front. Plant Sci.">
        <title>Red Clover (Trifolium pratense) and Zigzag Clover (T. medium) - A Picture of Genomic Similarities and Differences.</title>
        <authorList>
            <person name="Dluhosova J."/>
            <person name="Istvanek J."/>
            <person name="Nedelnik J."/>
            <person name="Repkova J."/>
        </authorList>
    </citation>
    <scope>NUCLEOTIDE SEQUENCE [LARGE SCALE GENOMIC DNA]</scope>
    <source>
        <strain evidence="3">cv. 10/8</strain>
        <tissue evidence="2">Leaf</tissue>
    </source>
</reference>
<feature type="compositionally biased region" description="Acidic residues" evidence="1">
    <location>
        <begin position="38"/>
        <end position="48"/>
    </location>
</feature>
<feature type="region of interest" description="Disordered" evidence="1">
    <location>
        <begin position="1"/>
        <end position="50"/>
    </location>
</feature>
<feature type="compositionally biased region" description="Polar residues" evidence="1">
    <location>
        <begin position="1"/>
        <end position="12"/>
    </location>
</feature>
<accession>A0A392P4L7</accession>
<comment type="caution">
    <text evidence="2">The sequence shown here is derived from an EMBL/GenBank/DDBJ whole genome shotgun (WGS) entry which is preliminary data.</text>
</comment>
<keyword evidence="3" id="KW-1185">Reference proteome</keyword>
<evidence type="ECO:0000313" key="2">
    <source>
        <dbReference type="EMBL" id="MCI06236.1"/>
    </source>
</evidence>
<dbReference type="EMBL" id="LXQA010061196">
    <property type="protein sequence ID" value="MCI06236.1"/>
    <property type="molecule type" value="Genomic_DNA"/>
</dbReference>
<name>A0A392P4L7_9FABA</name>
<evidence type="ECO:0000256" key="1">
    <source>
        <dbReference type="SAM" id="MobiDB-lite"/>
    </source>
</evidence>
<dbReference type="Proteomes" id="UP000265520">
    <property type="component" value="Unassembled WGS sequence"/>
</dbReference>